<proteinExistence type="predicted"/>
<accession>A0ABP7E0Q1</accession>
<dbReference type="RefSeq" id="WP_344813526.1">
    <property type="nucleotide sequence ID" value="NZ_BAAAYX010000013.1"/>
</dbReference>
<organism evidence="2 3">
    <name type="scientific">Microlunatus aurantiacus</name>
    <dbReference type="NCBI Taxonomy" id="446786"/>
    <lineage>
        <taxon>Bacteria</taxon>
        <taxon>Bacillati</taxon>
        <taxon>Actinomycetota</taxon>
        <taxon>Actinomycetes</taxon>
        <taxon>Propionibacteriales</taxon>
        <taxon>Propionibacteriaceae</taxon>
        <taxon>Microlunatus</taxon>
    </lineage>
</organism>
<reference evidence="3" key="1">
    <citation type="journal article" date="2019" name="Int. J. Syst. Evol. Microbiol.">
        <title>The Global Catalogue of Microorganisms (GCM) 10K type strain sequencing project: providing services to taxonomists for standard genome sequencing and annotation.</title>
        <authorList>
            <consortium name="The Broad Institute Genomics Platform"/>
            <consortium name="The Broad Institute Genome Sequencing Center for Infectious Disease"/>
            <person name="Wu L."/>
            <person name="Ma J."/>
        </authorList>
    </citation>
    <scope>NUCLEOTIDE SEQUENCE [LARGE SCALE GENOMIC DNA]</scope>
    <source>
        <strain evidence="3">JCM 16548</strain>
    </source>
</reference>
<gene>
    <name evidence="2" type="ORF">GCM10022204_33160</name>
</gene>
<evidence type="ECO:0000256" key="1">
    <source>
        <dbReference type="SAM" id="MobiDB-lite"/>
    </source>
</evidence>
<evidence type="ECO:0000313" key="2">
    <source>
        <dbReference type="EMBL" id="GAA3711698.1"/>
    </source>
</evidence>
<dbReference type="EMBL" id="BAAAYX010000013">
    <property type="protein sequence ID" value="GAA3711698.1"/>
    <property type="molecule type" value="Genomic_DNA"/>
</dbReference>
<protein>
    <recommendedName>
        <fullName evidence="4">Transcriptional regulator, AbiEi antitoxin, Type IV TA system</fullName>
    </recommendedName>
</protein>
<evidence type="ECO:0008006" key="4">
    <source>
        <dbReference type="Google" id="ProtNLM"/>
    </source>
</evidence>
<sequence>MHHRQDPPDDVLRTAVAQGGVISAEQVVLLGYSLRCADRLVNQRSWNRLARGIYHLGAGEPTWVGQAWAGALMGGTVARLGFRAAGFLWGFVDEPPASISVLVPHGRLHRHPGPWTFQQERPGVRLSRSPGSPPRTTVEDTVLDLCSLARPRDLAGLLSRAVQSRRTTALRIEERLGDRARMPHRQLLQQMLQDVGDGAESALELRYLRDVQRPHHLPPARRQARGRRGQEFRDMRYEAFGTIVELDGRLHILGRFRDMDRDNATLLEGDLTLRYGWPDITERPCQVARQVAALLIARGWTEVPTRCTRCAGATDRDLHDF</sequence>
<keyword evidence="3" id="KW-1185">Reference proteome</keyword>
<name>A0ABP7E0Q1_9ACTN</name>
<feature type="region of interest" description="Disordered" evidence="1">
    <location>
        <begin position="113"/>
        <end position="138"/>
    </location>
</feature>
<comment type="caution">
    <text evidence="2">The sequence shown here is derived from an EMBL/GenBank/DDBJ whole genome shotgun (WGS) entry which is preliminary data.</text>
</comment>
<dbReference type="Proteomes" id="UP001500051">
    <property type="component" value="Unassembled WGS sequence"/>
</dbReference>
<evidence type="ECO:0000313" key="3">
    <source>
        <dbReference type="Proteomes" id="UP001500051"/>
    </source>
</evidence>